<reference evidence="2 3" key="2">
    <citation type="submission" date="2018-11" db="EMBL/GenBank/DDBJ databases">
        <authorList>
            <consortium name="Pathogen Informatics"/>
        </authorList>
    </citation>
    <scope>NUCLEOTIDE SEQUENCE [LARGE SCALE GENOMIC DNA]</scope>
</reference>
<keyword evidence="1" id="KW-0812">Transmembrane</keyword>
<accession>A0A0R3T2V6</accession>
<evidence type="ECO:0000256" key="1">
    <source>
        <dbReference type="SAM" id="Phobius"/>
    </source>
</evidence>
<dbReference type="WBParaSite" id="HNAJ_0000130201-mRNA-1">
    <property type="protein sequence ID" value="HNAJ_0000130201-mRNA-1"/>
    <property type="gene ID" value="HNAJ_0000130201"/>
</dbReference>
<gene>
    <name evidence="2" type="ORF">HNAJ_LOCUS1302</name>
</gene>
<evidence type="ECO:0000313" key="2">
    <source>
        <dbReference type="EMBL" id="VDN97161.1"/>
    </source>
</evidence>
<name>A0A0R3T2V6_RODNA</name>
<protein>
    <submittedName>
        <fullName evidence="2 4">Uncharacterized protein</fullName>
    </submittedName>
</protein>
<keyword evidence="1" id="KW-0472">Membrane</keyword>
<evidence type="ECO:0000313" key="3">
    <source>
        <dbReference type="Proteomes" id="UP000278807"/>
    </source>
</evidence>
<reference evidence="4" key="1">
    <citation type="submission" date="2017-02" db="UniProtKB">
        <authorList>
            <consortium name="WormBaseParasite"/>
        </authorList>
    </citation>
    <scope>IDENTIFICATION</scope>
</reference>
<evidence type="ECO:0000313" key="4">
    <source>
        <dbReference type="WBParaSite" id="HNAJ_0000130201-mRNA-1"/>
    </source>
</evidence>
<dbReference type="AlphaFoldDB" id="A0A0R3T2V6"/>
<dbReference type="OrthoDB" id="10265409at2759"/>
<keyword evidence="1" id="KW-1133">Transmembrane helix</keyword>
<sequence length="104" mass="11402">MDSLRNRIRISRVAGLLNVRSIHCLLTRCLVMVVGLGTSIWHIRAEIANNFNQAEAKNEQNECGIDGIRRQISILMEGLPEDLRQVVGRSSSGTGAAMSVLENG</sequence>
<dbReference type="STRING" id="102285.A0A0R3T2V6"/>
<keyword evidence="3" id="KW-1185">Reference proteome</keyword>
<proteinExistence type="predicted"/>
<dbReference type="EMBL" id="UZAE01000489">
    <property type="protein sequence ID" value="VDN97161.1"/>
    <property type="molecule type" value="Genomic_DNA"/>
</dbReference>
<organism evidence="4">
    <name type="scientific">Rodentolepis nana</name>
    <name type="common">Dwarf tapeworm</name>
    <name type="synonym">Hymenolepis nana</name>
    <dbReference type="NCBI Taxonomy" id="102285"/>
    <lineage>
        <taxon>Eukaryota</taxon>
        <taxon>Metazoa</taxon>
        <taxon>Spiralia</taxon>
        <taxon>Lophotrochozoa</taxon>
        <taxon>Platyhelminthes</taxon>
        <taxon>Cestoda</taxon>
        <taxon>Eucestoda</taxon>
        <taxon>Cyclophyllidea</taxon>
        <taxon>Hymenolepididae</taxon>
        <taxon>Rodentolepis</taxon>
    </lineage>
</organism>
<dbReference type="Proteomes" id="UP000278807">
    <property type="component" value="Unassembled WGS sequence"/>
</dbReference>
<feature type="transmembrane region" description="Helical" evidence="1">
    <location>
        <begin position="21"/>
        <end position="43"/>
    </location>
</feature>